<feature type="compositionally biased region" description="Basic and acidic residues" evidence="1">
    <location>
        <begin position="1"/>
        <end position="14"/>
    </location>
</feature>
<keyword evidence="2" id="KW-0472">Membrane</keyword>
<protein>
    <submittedName>
        <fullName evidence="4">Unannotated protein</fullName>
    </submittedName>
</protein>
<dbReference type="InterPro" id="IPR012336">
    <property type="entry name" value="Thioredoxin-like_fold"/>
</dbReference>
<feature type="domain" description="Thioredoxin-like fold" evidence="3">
    <location>
        <begin position="96"/>
        <end position="247"/>
    </location>
</feature>
<gene>
    <name evidence="4" type="ORF">UFOPK3402_00201</name>
</gene>
<evidence type="ECO:0000256" key="1">
    <source>
        <dbReference type="SAM" id="MobiDB-lite"/>
    </source>
</evidence>
<reference evidence="4" key="1">
    <citation type="submission" date="2020-05" db="EMBL/GenBank/DDBJ databases">
        <authorList>
            <person name="Chiriac C."/>
            <person name="Salcher M."/>
            <person name="Ghai R."/>
            <person name="Kavagutti S V."/>
        </authorList>
    </citation>
    <scope>NUCLEOTIDE SEQUENCE</scope>
</reference>
<proteinExistence type="predicted"/>
<sequence>MADNGNNRREKAAAARDASNAGEKRRERTVRIVGGLTVLVVVIGIIGIAVFARSSDTGPAVVTATADPSAPVPAGVLPAGDAHEYGVVFGTAPAGAPVLEIWEDFQCPSCAALEKANGAGIAKLAQDGKVSLIWRPTTFLDKNLGNDSSVRAVAAWGCAVDAGKTLEFHDVIYANQPANEGDGYTEDQLISFGEQAGITGDAAATFATCVKDGTYLSWAANSTQVFYDDGIPGTPLGKLDGTEVATEVLADPAALEKAVADAAAAK</sequence>
<feature type="transmembrane region" description="Helical" evidence="2">
    <location>
        <begin position="32"/>
        <end position="52"/>
    </location>
</feature>
<dbReference type="AlphaFoldDB" id="A0A6J7CW38"/>
<organism evidence="4">
    <name type="scientific">freshwater metagenome</name>
    <dbReference type="NCBI Taxonomy" id="449393"/>
    <lineage>
        <taxon>unclassified sequences</taxon>
        <taxon>metagenomes</taxon>
        <taxon>ecological metagenomes</taxon>
    </lineage>
</organism>
<dbReference type="Gene3D" id="3.40.30.10">
    <property type="entry name" value="Glutaredoxin"/>
    <property type="match status" value="1"/>
</dbReference>
<name>A0A6J7CW38_9ZZZZ</name>
<evidence type="ECO:0000256" key="2">
    <source>
        <dbReference type="SAM" id="Phobius"/>
    </source>
</evidence>
<dbReference type="Pfam" id="PF13462">
    <property type="entry name" value="Thioredoxin_4"/>
    <property type="match status" value="1"/>
</dbReference>
<feature type="region of interest" description="Disordered" evidence="1">
    <location>
        <begin position="1"/>
        <end position="26"/>
    </location>
</feature>
<keyword evidence="2" id="KW-1133">Transmembrane helix</keyword>
<dbReference type="EMBL" id="CAFBLS010000015">
    <property type="protein sequence ID" value="CAB4860884.1"/>
    <property type="molecule type" value="Genomic_DNA"/>
</dbReference>
<keyword evidence="2" id="KW-0812">Transmembrane</keyword>
<dbReference type="SUPFAM" id="SSF52833">
    <property type="entry name" value="Thioredoxin-like"/>
    <property type="match status" value="1"/>
</dbReference>
<evidence type="ECO:0000313" key="4">
    <source>
        <dbReference type="EMBL" id="CAB4860884.1"/>
    </source>
</evidence>
<dbReference type="InterPro" id="IPR036249">
    <property type="entry name" value="Thioredoxin-like_sf"/>
</dbReference>
<accession>A0A6J7CW38</accession>
<evidence type="ECO:0000259" key="3">
    <source>
        <dbReference type="Pfam" id="PF13462"/>
    </source>
</evidence>